<evidence type="ECO:0000256" key="1">
    <source>
        <dbReference type="ARBA" id="ARBA00022729"/>
    </source>
</evidence>
<dbReference type="OrthoDB" id="1387963at2"/>
<dbReference type="Gene3D" id="2.60.120.260">
    <property type="entry name" value="Galactose-binding domain-like"/>
    <property type="match status" value="1"/>
</dbReference>
<reference evidence="4 5" key="1">
    <citation type="submission" date="2018-07" db="EMBL/GenBank/DDBJ databases">
        <title>Genomic Encyclopedia of Type Strains, Phase IV (KMG-IV): sequencing the most valuable type-strain genomes for metagenomic binning, comparative biology and taxonomic classification.</title>
        <authorList>
            <person name="Goeker M."/>
        </authorList>
    </citation>
    <scope>NUCLEOTIDE SEQUENCE [LARGE SCALE GENOMIC DNA]</scope>
    <source>
        <strain evidence="4 5">DSM 101478</strain>
    </source>
</reference>
<dbReference type="NCBIfam" id="TIGR04183">
    <property type="entry name" value="Por_Secre_tail"/>
    <property type="match status" value="1"/>
</dbReference>
<dbReference type="EMBL" id="QRAO01000002">
    <property type="protein sequence ID" value="RDK87156.1"/>
    <property type="molecule type" value="Genomic_DNA"/>
</dbReference>
<keyword evidence="5" id="KW-1185">Reference proteome</keyword>
<sequence length="679" mass="73301">MKTILHQQMLVLLTFMFAFTSGSLLAQNPFCEDFNANPITPVSGPGCTGTAVNGVLNNWGTINANVGYNDANSIGGPGDVYLDIDDQGCGNGGSFIYNPVDYAGNWLALTQDEGCFCFDIRTFYIQTGTLTPNTLRISDGNDPLSSTTTATFVMNGSYDVSRGWVRICAPIEPSDGTNLPSNADGQWVINSGGAAAWDALILNVQSISFYVDVGAGDEKFGIDNICLSQDCDSTYNEDPEPTNEGAYCCDESDNLVANGNFEFGDTGFNSQYTSNAANLPSQYNVTNDASIFGATVTDHSFCEDPVAYPNNDQYLLVNGLTNQPAGSSSIIWSQTLTGLDSEKEYRFCANFKNMPQCTFDVLPEITLTTNTGVNQTFTISTDPTDPCDWQNIDFCFSGNQQVRINIELSEDSLGDGNDLAIDDISVQELIDPNLSISVLHQGNPQQVTGSINTISPSDDQLPYDPAICQEPWYWFVFTVDTYSGGTITIDFSSSYGWGNDTLGSSLFNPAGVGPNWDLTTQFPGFPFAQNELYLVGMYTPNCCADCVDEGFTYQLILNNLGPQPVGLDPQDKQQILAILGTYQGTIGATFPTNENGSGPTSLVNLYPNPAKSTVTISMVQDTFNQVKLTNVNGAILSHLDLSQNTNQETIDISALASGVYFVSIVTDSQQTITKKLVVE</sequence>
<evidence type="ECO:0000259" key="3">
    <source>
        <dbReference type="Pfam" id="PF18962"/>
    </source>
</evidence>
<feature type="signal peptide" evidence="2">
    <location>
        <begin position="1"/>
        <end position="26"/>
    </location>
</feature>
<dbReference type="InterPro" id="IPR026444">
    <property type="entry name" value="Secre_tail"/>
</dbReference>
<evidence type="ECO:0000313" key="4">
    <source>
        <dbReference type="EMBL" id="RDK87156.1"/>
    </source>
</evidence>
<dbReference type="Pfam" id="PF18962">
    <property type="entry name" value="Por_Secre_tail"/>
    <property type="match status" value="1"/>
</dbReference>
<feature type="domain" description="Secretion system C-terminal sorting" evidence="3">
    <location>
        <begin position="605"/>
        <end position="678"/>
    </location>
</feature>
<comment type="caution">
    <text evidence="4">The sequence shown here is derived from an EMBL/GenBank/DDBJ whole genome shotgun (WGS) entry which is preliminary data.</text>
</comment>
<evidence type="ECO:0000313" key="5">
    <source>
        <dbReference type="Proteomes" id="UP000255317"/>
    </source>
</evidence>
<dbReference type="Proteomes" id="UP000255317">
    <property type="component" value="Unassembled WGS sequence"/>
</dbReference>
<protein>
    <submittedName>
        <fullName evidence="4">Putative secreted protein (Por secretion system target)</fullName>
    </submittedName>
</protein>
<keyword evidence="1 2" id="KW-0732">Signal</keyword>
<dbReference type="RefSeq" id="WP_115123356.1">
    <property type="nucleotide sequence ID" value="NZ_QRAO01000002.1"/>
</dbReference>
<name>A0A370QFL1_9FLAO</name>
<proteinExistence type="predicted"/>
<feature type="chain" id="PRO_5016794645" evidence="2">
    <location>
        <begin position="27"/>
        <end position="679"/>
    </location>
</feature>
<organism evidence="4 5">
    <name type="scientific">Marinirhabdus gelatinilytica</name>
    <dbReference type="NCBI Taxonomy" id="1703343"/>
    <lineage>
        <taxon>Bacteria</taxon>
        <taxon>Pseudomonadati</taxon>
        <taxon>Bacteroidota</taxon>
        <taxon>Flavobacteriia</taxon>
        <taxon>Flavobacteriales</taxon>
        <taxon>Flavobacteriaceae</taxon>
    </lineage>
</organism>
<gene>
    <name evidence="4" type="ORF">C8D94_102339</name>
</gene>
<evidence type="ECO:0000256" key="2">
    <source>
        <dbReference type="SAM" id="SignalP"/>
    </source>
</evidence>
<accession>A0A370QFL1</accession>
<dbReference type="AlphaFoldDB" id="A0A370QFL1"/>